<comment type="subunit">
    <text evidence="14">Adaptor protein complex 2 (AP-2) is a heterotetramer composed of two large adaptins (alpha-type subunit apl3 and beta-type subunit apl1), a medium chain (mu-type subunit apm4) and a small adaptin (sigma-type subunit aps2).</text>
</comment>
<evidence type="ECO:0000256" key="6">
    <source>
        <dbReference type="ARBA" id="ARBA00022475"/>
    </source>
</evidence>
<name>A0A9P8PUM8_9ASCO</name>
<evidence type="ECO:0000256" key="7">
    <source>
        <dbReference type="ARBA" id="ARBA00022583"/>
    </source>
</evidence>
<dbReference type="Proteomes" id="UP000788993">
    <property type="component" value="Unassembled WGS sequence"/>
</dbReference>
<dbReference type="EMBL" id="JAEUBD010000014">
    <property type="protein sequence ID" value="KAH3678718.1"/>
    <property type="molecule type" value="Genomic_DNA"/>
</dbReference>
<keyword evidence="6" id="KW-1003">Cell membrane</keyword>
<feature type="domain" description="AP complex mu/sigma subunit" evidence="15">
    <location>
        <begin position="3"/>
        <end position="143"/>
    </location>
</feature>
<comment type="subcellular location">
    <subcellularLocation>
        <location evidence="1">Cell membrane</location>
    </subcellularLocation>
    <subcellularLocation>
        <location evidence="2">Membrane</location>
        <location evidence="2">Coated pit</location>
        <topology evidence="2">Peripheral membrane protein</topology>
        <orientation evidence="2">Cytoplasmic side</orientation>
    </subcellularLocation>
</comment>
<evidence type="ECO:0000256" key="9">
    <source>
        <dbReference type="ARBA" id="ARBA00023136"/>
    </source>
</evidence>
<comment type="similarity">
    <text evidence="3">Belongs to the adaptor complexes small subunit family.</text>
</comment>
<dbReference type="SUPFAM" id="SSF64356">
    <property type="entry name" value="SNARE-like"/>
    <property type="match status" value="1"/>
</dbReference>
<comment type="caution">
    <text evidence="16">The sequence shown here is derived from an EMBL/GenBank/DDBJ whole genome shotgun (WGS) entry which is preliminary data.</text>
</comment>
<sequence length="267" mass="30573">MSIHFLIALNRQGKLRISKWYTSVPDKQKKQTILKVHRLISSRDHQKQSNFVNFENQKLVYRRYNGLFFVMAVDVQDNELSYLEMVHLMVEVLDSYFNNVCELDIIFNFYKVYQVLDEMFLSGEFQETSKQVVLDRLHYLDNLDLQLVTQLTLWGLDVILGLTIVGHQVQVAIVDVQQLVLSSGDEWNLHVVGRWRQILQLLLGEDVKGNQVNLSVTVLTSLGGGHVNNLTWSALDDNETVLSQCRTLHWVGQRGTGVSGLEGVLDG</sequence>
<evidence type="ECO:0000256" key="4">
    <source>
        <dbReference type="ARBA" id="ARBA00013914"/>
    </source>
</evidence>
<evidence type="ECO:0000256" key="5">
    <source>
        <dbReference type="ARBA" id="ARBA00022448"/>
    </source>
</evidence>
<dbReference type="Pfam" id="PF01217">
    <property type="entry name" value="Clat_adaptor_s"/>
    <property type="match status" value="1"/>
</dbReference>
<evidence type="ECO:0000256" key="11">
    <source>
        <dbReference type="ARBA" id="ARBA00025487"/>
    </source>
</evidence>
<keyword evidence="17" id="KW-1185">Reference proteome</keyword>
<evidence type="ECO:0000256" key="14">
    <source>
        <dbReference type="ARBA" id="ARBA00034519"/>
    </source>
</evidence>
<organism evidence="16 17">
    <name type="scientific">Ogataea polymorpha</name>
    <dbReference type="NCBI Taxonomy" id="460523"/>
    <lineage>
        <taxon>Eukaryota</taxon>
        <taxon>Fungi</taxon>
        <taxon>Dikarya</taxon>
        <taxon>Ascomycota</taxon>
        <taxon>Saccharomycotina</taxon>
        <taxon>Pichiomycetes</taxon>
        <taxon>Pichiales</taxon>
        <taxon>Pichiaceae</taxon>
        <taxon>Ogataea</taxon>
    </lineage>
</organism>
<dbReference type="GO" id="GO:0030122">
    <property type="term" value="C:AP-2 adaptor complex"/>
    <property type="evidence" value="ECO:0007669"/>
    <property type="project" value="InterPro"/>
</dbReference>
<evidence type="ECO:0000256" key="2">
    <source>
        <dbReference type="ARBA" id="ARBA00004277"/>
    </source>
</evidence>
<evidence type="ECO:0000256" key="13">
    <source>
        <dbReference type="ARBA" id="ARBA00032648"/>
    </source>
</evidence>
<evidence type="ECO:0000256" key="3">
    <source>
        <dbReference type="ARBA" id="ARBA00006972"/>
    </source>
</evidence>
<evidence type="ECO:0000313" key="17">
    <source>
        <dbReference type="Proteomes" id="UP000788993"/>
    </source>
</evidence>
<dbReference type="Gene3D" id="3.30.450.60">
    <property type="match status" value="1"/>
</dbReference>
<evidence type="ECO:0000259" key="15">
    <source>
        <dbReference type="Pfam" id="PF01217"/>
    </source>
</evidence>
<dbReference type="CDD" id="cd14833">
    <property type="entry name" value="AP2_sigma"/>
    <property type="match status" value="1"/>
</dbReference>
<dbReference type="AlphaFoldDB" id="A0A9P8PUM8"/>
<evidence type="ECO:0000256" key="1">
    <source>
        <dbReference type="ARBA" id="ARBA00004236"/>
    </source>
</evidence>
<comment type="function">
    <text evidence="11">Component of the adaptor complexes which link clathrin to receptors in coated vesicles. Clathrin-associated protein complexes are believed to interact with the cytoplasmic tails of membrane proteins, leading to their selection and concentration.</text>
</comment>
<protein>
    <recommendedName>
        <fullName evidence="4">AP-2 complex subunit sigma</fullName>
    </recommendedName>
    <alternativeName>
        <fullName evidence="12">Adaptin small chain</fullName>
    </alternativeName>
    <alternativeName>
        <fullName evidence="13">Sigma2-adaptin</fullName>
    </alternativeName>
</protein>
<keyword evidence="5" id="KW-0813">Transport</keyword>
<dbReference type="GO" id="GO:0015031">
    <property type="term" value="P:protein transport"/>
    <property type="evidence" value="ECO:0007669"/>
    <property type="project" value="UniProtKB-KW"/>
</dbReference>
<keyword evidence="7" id="KW-0254">Endocytosis</keyword>
<accession>A0A9P8PUM8</accession>
<reference evidence="16" key="1">
    <citation type="journal article" date="2021" name="Open Biol.">
        <title>Shared evolutionary footprints suggest mitochondrial oxidative damage underlies multiple complex I losses in fungi.</title>
        <authorList>
            <person name="Schikora-Tamarit M.A."/>
            <person name="Marcet-Houben M."/>
            <person name="Nosek J."/>
            <person name="Gabaldon T."/>
        </authorList>
    </citation>
    <scope>NUCLEOTIDE SEQUENCE</scope>
    <source>
        <strain evidence="16">NCAIM Y.01608</strain>
    </source>
</reference>
<keyword evidence="10" id="KW-0168">Coated pit</keyword>
<dbReference type="GO" id="GO:0035615">
    <property type="term" value="F:clathrin adaptor activity"/>
    <property type="evidence" value="ECO:0007669"/>
    <property type="project" value="InterPro"/>
</dbReference>
<dbReference type="InterPro" id="IPR016635">
    <property type="entry name" value="AP_complex_ssu"/>
</dbReference>
<evidence type="ECO:0000256" key="8">
    <source>
        <dbReference type="ARBA" id="ARBA00022927"/>
    </source>
</evidence>
<evidence type="ECO:0000256" key="10">
    <source>
        <dbReference type="ARBA" id="ARBA00023176"/>
    </source>
</evidence>
<dbReference type="InterPro" id="IPR027156">
    <property type="entry name" value="APS2"/>
</dbReference>
<dbReference type="InterPro" id="IPR011012">
    <property type="entry name" value="Longin-like_dom_sf"/>
</dbReference>
<dbReference type="PANTHER" id="PTHR11753">
    <property type="entry name" value="ADAPTOR COMPLEXES SMALL SUBUNIT FAMILY"/>
    <property type="match status" value="1"/>
</dbReference>
<evidence type="ECO:0000313" key="16">
    <source>
        <dbReference type="EMBL" id="KAH3678718.1"/>
    </source>
</evidence>
<reference evidence="16" key="2">
    <citation type="submission" date="2021-01" db="EMBL/GenBank/DDBJ databases">
        <authorList>
            <person name="Schikora-Tamarit M.A."/>
        </authorList>
    </citation>
    <scope>NUCLEOTIDE SEQUENCE</scope>
    <source>
        <strain evidence="16">NCAIM Y.01608</strain>
    </source>
</reference>
<dbReference type="InterPro" id="IPR022775">
    <property type="entry name" value="AP_mu_sigma_su"/>
</dbReference>
<keyword evidence="8" id="KW-0653">Protein transport</keyword>
<proteinExistence type="inferred from homology"/>
<keyword evidence="9" id="KW-0472">Membrane</keyword>
<evidence type="ECO:0000256" key="12">
    <source>
        <dbReference type="ARBA" id="ARBA00030104"/>
    </source>
</evidence>
<dbReference type="FunFam" id="3.30.450.60:FF:000010">
    <property type="entry name" value="AP complex subunit sigma"/>
    <property type="match status" value="1"/>
</dbReference>
<dbReference type="GO" id="GO:0072583">
    <property type="term" value="P:clathrin-dependent endocytosis"/>
    <property type="evidence" value="ECO:0007669"/>
    <property type="project" value="InterPro"/>
</dbReference>
<gene>
    <name evidence="16" type="ORF">OGATHE_000268</name>
</gene>